<evidence type="ECO:0000313" key="3">
    <source>
        <dbReference type="Proteomes" id="UP000541425"/>
    </source>
</evidence>
<proteinExistence type="predicted"/>
<dbReference type="PANTHER" id="PTHR31047:SF0">
    <property type="entry name" value="MEIOTICALLY UP-REGULATED GENE 157 PROTEIN"/>
    <property type="match status" value="1"/>
</dbReference>
<dbReference type="PIRSF" id="PIRSF028846">
    <property type="entry name" value="UCP028846"/>
    <property type="match status" value="1"/>
</dbReference>
<dbReference type="InterPro" id="IPR012341">
    <property type="entry name" value="6hp_glycosidase-like_sf"/>
</dbReference>
<dbReference type="Gene3D" id="1.50.10.10">
    <property type="match status" value="1"/>
</dbReference>
<feature type="signal peptide" evidence="1">
    <location>
        <begin position="1"/>
        <end position="18"/>
    </location>
</feature>
<organism evidence="2 3">
    <name type="scientific">Alloprevotella rava</name>
    <dbReference type="NCBI Taxonomy" id="671218"/>
    <lineage>
        <taxon>Bacteria</taxon>
        <taxon>Pseudomonadati</taxon>
        <taxon>Bacteroidota</taxon>
        <taxon>Bacteroidia</taxon>
        <taxon>Bacteroidales</taxon>
        <taxon>Prevotellaceae</taxon>
        <taxon>Alloprevotella</taxon>
    </lineage>
</organism>
<dbReference type="SMART" id="SM01149">
    <property type="entry name" value="DUF1237"/>
    <property type="match status" value="1"/>
</dbReference>
<dbReference type="InterPro" id="IPR008313">
    <property type="entry name" value="GH125"/>
</dbReference>
<evidence type="ECO:0000313" key="2">
    <source>
        <dbReference type="EMBL" id="MBB3702684.1"/>
    </source>
</evidence>
<protein>
    <recommendedName>
        <fullName evidence="4">Glycoside hydrolase family 125 protein</fullName>
    </recommendedName>
</protein>
<name>A0A7W5YDX4_9BACT</name>
<evidence type="ECO:0008006" key="4">
    <source>
        <dbReference type="Google" id="ProtNLM"/>
    </source>
</evidence>
<gene>
    <name evidence="2" type="ORF">FHS60_001147</name>
</gene>
<evidence type="ECO:0000256" key="1">
    <source>
        <dbReference type="SAM" id="SignalP"/>
    </source>
</evidence>
<dbReference type="Pfam" id="PF06824">
    <property type="entry name" value="Glyco_hydro_125"/>
    <property type="match status" value="1"/>
</dbReference>
<sequence>MKYHLFGLAAFLSLSVSAQRPELSQRNFSSPAVEKCIETVSARITQPKVREMFAQCFPNTLDTTVRYGKTSDGDDDTFVITGDIPAMWLRDSSAQVWPYLRLVSKDPKLARLIRGVLRRQFRSLLIDPYANAFMESPDSMSTNWTGDITEMKKGVFERKYELDSPCYPIRLAYGYWKATGDKTVFDKLWVDCIREVLTTLHAQQRMDGTSPYLFMRRTHAMHDTQSNSGYGHPGKPCGLIASSFRPSDDCTVFPYNIPGNFFAVSCLRKAATILRDVNKEWALADSCQALAEQVQAALKQYAVVKTADFGEVYAFEVDGFGSHLLMDDANIPSLLSLPYIADVSVDDPIYQNTRRFVWSKSNPYFFSGKAGEGIGGPHEGIGYIWPMSDIMLAMTSTNSTEIKAALQRLITTDAGTNFIHEAYRQEDASKFTRTWFAWANTLFGELVLHLIDNNQLELLNSLQ</sequence>
<keyword evidence="1" id="KW-0732">Signal</keyword>
<dbReference type="PANTHER" id="PTHR31047">
    <property type="entry name" value="MEIOTICALLY UP-REGULATED GENE 157 PROTEIN"/>
    <property type="match status" value="1"/>
</dbReference>
<dbReference type="GO" id="GO:0005975">
    <property type="term" value="P:carbohydrate metabolic process"/>
    <property type="evidence" value="ECO:0007669"/>
    <property type="project" value="InterPro"/>
</dbReference>
<dbReference type="SUPFAM" id="SSF48208">
    <property type="entry name" value="Six-hairpin glycosidases"/>
    <property type="match status" value="1"/>
</dbReference>
<dbReference type="Proteomes" id="UP000541425">
    <property type="component" value="Unassembled WGS sequence"/>
</dbReference>
<feature type="chain" id="PRO_5031238594" description="Glycoside hydrolase family 125 protein" evidence="1">
    <location>
        <begin position="19"/>
        <end position="463"/>
    </location>
</feature>
<dbReference type="AlphaFoldDB" id="A0A7W5YDX4"/>
<dbReference type="RefSeq" id="WP_183696060.1">
    <property type="nucleotide sequence ID" value="NZ_JACICA010000004.1"/>
</dbReference>
<reference evidence="2 3" key="1">
    <citation type="submission" date="2020-08" db="EMBL/GenBank/DDBJ databases">
        <title>Genomic Encyclopedia of Type Strains, Phase IV (KMG-IV): sequencing the most valuable type-strain genomes for metagenomic binning, comparative biology and taxonomic classification.</title>
        <authorList>
            <person name="Goeker M."/>
        </authorList>
    </citation>
    <scope>NUCLEOTIDE SEQUENCE [LARGE SCALE GENOMIC DNA]</scope>
    <source>
        <strain evidence="2 3">DSM 22548</strain>
    </source>
</reference>
<accession>A0A7W5YDX4</accession>
<comment type="caution">
    <text evidence="2">The sequence shown here is derived from an EMBL/GenBank/DDBJ whole genome shotgun (WGS) entry which is preliminary data.</text>
</comment>
<dbReference type="InterPro" id="IPR008928">
    <property type="entry name" value="6-hairpin_glycosidase_sf"/>
</dbReference>
<dbReference type="EMBL" id="JACICA010000004">
    <property type="protein sequence ID" value="MBB3702684.1"/>
    <property type="molecule type" value="Genomic_DNA"/>
</dbReference>